<evidence type="ECO:0000256" key="6">
    <source>
        <dbReference type="ARBA" id="ARBA00023136"/>
    </source>
</evidence>
<evidence type="ECO:0000313" key="13">
    <source>
        <dbReference type="Proteomes" id="UP000829517"/>
    </source>
</evidence>
<comment type="caution">
    <text evidence="12">The sequence shown here is derived from an EMBL/GenBank/DDBJ whole genome shotgun (WGS) entry which is preliminary data.</text>
</comment>
<accession>A0ABS9IZ96</accession>
<dbReference type="SUPFAM" id="SSF56935">
    <property type="entry name" value="Porins"/>
    <property type="match status" value="1"/>
</dbReference>
<gene>
    <name evidence="12" type="ORF">JM658_01185</name>
</gene>
<evidence type="ECO:0000313" key="12">
    <source>
        <dbReference type="EMBL" id="MCF8713428.1"/>
    </source>
</evidence>
<dbReference type="InterPro" id="IPR037066">
    <property type="entry name" value="Plug_dom_sf"/>
</dbReference>
<reference evidence="12 13" key="1">
    <citation type="submission" date="2021-01" db="EMBL/GenBank/DDBJ databases">
        <title>Genome sequencing of Joostella atrarenae M1-2 (= KCTC 23194).</title>
        <authorList>
            <person name="Zakaria M.R."/>
            <person name="Lam M.Q."/>
            <person name="Chong C.S."/>
        </authorList>
    </citation>
    <scope>NUCLEOTIDE SEQUENCE [LARGE SCALE GENOMIC DNA]</scope>
    <source>
        <strain evidence="12 13">M1-2</strain>
    </source>
</reference>
<keyword evidence="12" id="KW-0675">Receptor</keyword>
<dbReference type="Pfam" id="PF07715">
    <property type="entry name" value="Plug"/>
    <property type="match status" value="1"/>
</dbReference>
<dbReference type="Gene3D" id="2.40.170.20">
    <property type="entry name" value="TonB-dependent receptor, beta-barrel domain"/>
    <property type="match status" value="1"/>
</dbReference>
<dbReference type="Gene3D" id="2.170.130.10">
    <property type="entry name" value="TonB-dependent receptor, plug domain"/>
    <property type="match status" value="1"/>
</dbReference>
<evidence type="ECO:0000256" key="9">
    <source>
        <dbReference type="RuleBase" id="RU003357"/>
    </source>
</evidence>
<evidence type="ECO:0000256" key="3">
    <source>
        <dbReference type="ARBA" id="ARBA00022452"/>
    </source>
</evidence>
<dbReference type="Gene3D" id="2.60.40.1120">
    <property type="entry name" value="Carboxypeptidase-like, regulatory domain"/>
    <property type="match status" value="1"/>
</dbReference>
<dbReference type="EMBL" id="JAETXX010000001">
    <property type="protein sequence ID" value="MCF8713428.1"/>
    <property type="molecule type" value="Genomic_DNA"/>
</dbReference>
<keyword evidence="3 8" id="KW-1134">Transmembrane beta strand</keyword>
<dbReference type="Pfam" id="PF00593">
    <property type="entry name" value="TonB_dep_Rec_b-barrel"/>
    <property type="match status" value="1"/>
</dbReference>
<evidence type="ECO:0000256" key="7">
    <source>
        <dbReference type="ARBA" id="ARBA00023237"/>
    </source>
</evidence>
<evidence type="ECO:0000256" key="2">
    <source>
        <dbReference type="ARBA" id="ARBA00022448"/>
    </source>
</evidence>
<dbReference type="PANTHER" id="PTHR30069">
    <property type="entry name" value="TONB-DEPENDENT OUTER MEMBRANE RECEPTOR"/>
    <property type="match status" value="1"/>
</dbReference>
<feature type="domain" description="TonB-dependent receptor-like beta-barrel" evidence="10">
    <location>
        <begin position="258"/>
        <end position="688"/>
    </location>
</feature>
<dbReference type="InterPro" id="IPR012910">
    <property type="entry name" value="Plug_dom"/>
</dbReference>
<comment type="similarity">
    <text evidence="8 9">Belongs to the TonB-dependent receptor family.</text>
</comment>
<dbReference type="Proteomes" id="UP000829517">
    <property type="component" value="Unassembled WGS sequence"/>
</dbReference>
<dbReference type="SUPFAM" id="SSF49464">
    <property type="entry name" value="Carboxypeptidase regulatory domain-like"/>
    <property type="match status" value="1"/>
</dbReference>
<name>A0ABS9IZ96_9FLAO</name>
<dbReference type="InterPro" id="IPR008969">
    <property type="entry name" value="CarboxyPept-like_regulatory"/>
</dbReference>
<protein>
    <submittedName>
        <fullName evidence="12">TonB-dependent receptor</fullName>
    </submittedName>
</protein>
<feature type="domain" description="TonB-dependent receptor plug" evidence="11">
    <location>
        <begin position="115"/>
        <end position="220"/>
    </location>
</feature>
<keyword evidence="5 9" id="KW-0798">TonB box</keyword>
<keyword evidence="13" id="KW-1185">Reference proteome</keyword>
<dbReference type="InterPro" id="IPR039426">
    <property type="entry name" value="TonB-dep_rcpt-like"/>
</dbReference>
<sequence length="755" mass="85224">MKNVVFTFVSVLFLTTSGSAQQIKGRVMSNEEVLAFANVYLKGSEKGTITDENGFFEISELKNGTYTVIASYTGFSTERREIKINGNTITINFNLKADSSLDEVVITGTLKPVSRMETPVPVEVYKPAFFKKNPTANVFEALQNVNGVRPQLNCNICNTGDIHINGLEGPYTMILIDGMPIVSGLSSVYGLSGIPNSLIERMEIVKGPASSLYGSQAVGGLINIITKTPQYAPKLTVDTFGTSWGEFNLDIGYKALLGEKTSFLLGANYFNFNQTIDNNNDNFTDLTLQDRISLFQKWDFKRKDNRLFSLAARYFYEDRWGGELQWTPAYRGGDEIYGESIYTSRWEFLGKYQLPFSEKMLFTFSYADHDQNSVYGDTPYLAQQRIAFGQLTWDKKIKNHDLLFGAALRYNFYDDNTSATAEVDKNNPNEVTIPGVFIQDEIELSAKHTLLLGMRYDYDSRHGNIFTPRMAYKWSLSENDILRLNAGTGFRVVNLFTEEHAALTGARDVIVEEELKPEQSYNININYLKKIYTDNNSFIGLDLSAWYTYFTNMILPDYDTNPNEIIYDNLDGYAVSAGVSANADVVFYNGIKVNLGATFMNVSQTENGITTRQILTEQFSGTWGVSYKIMPWNLNIDYTGNVYGPMRLPLLGDLDPRKEYSPVWSIQNIQFTYDGFKNFEIYGGIKNILNWTPNKGNPFIIARAEDPFDKNVVFDAQGNVQPTPDNPYALTFDPSYVYGPNQGIRGFLGVRYLLD</sequence>
<evidence type="ECO:0000256" key="4">
    <source>
        <dbReference type="ARBA" id="ARBA00022692"/>
    </source>
</evidence>
<dbReference type="PANTHER" id="PTHR30069:SF57">
    <property type="entry name" value="TONB-DEPENDENT RECEPTOR"/>
    <property type="match status" value="1"/>
</dbReference>
<evidence type="ECO:0000259" key="10">
    <source>
        <dbReference type="Pfam" id="PF00593"/>
    </source>
</evidence>
<evidence type="ECO:0000256" key="5">
    <source>
        <dbReference type="ARBA" id="ARBA00023077"/>
    </source>
</evidence>
<keyword evidence="7 8" id="KW-0998">Cell outer membrane</keyword>
<keyword evidence="2 8" id="KW-0813">Transport</keyword>
<keyword evidence="4 8" id="KW-0812">Transmembrane</keyword>
<evidence type="ECO:0000259" key="11">
    <source>
        <dbReference type="Pfam" id="PF07715"/>
    </source>
</evidence>
<dbReference type="InterPro" id="IPR000531">
    <property type="entry name" value="Beta-barrel_TonB"/>
</dbReference>
<dbReference type="Pfam" id="PF13715">
    <property type="entry name" value="CarbopepD_reg_2"/>
    <property type="match status" value="1"/>
</dbReference>
<evidence type="ECO:0000256" key="1">
    <source>
        <dbReference type="ARBA" id="ARBA00004571"/>
    </source>
</evidence>
<evidence type="ECO:0000256" key="8">
    <source>
        <dbReference type="PROSITE-ProRule" id="PRU01360"/>
    </source>
</evidence>
<proteinExistence type="inferred from homology"/>
<dbReference type="InterPro" id="IPR036942">
    <property type="entry name" value="Beta-barrel_TonB_sf"/>
</dbReference>
<organism evidence="12 13">
    <name type="scientific">Joostella atrarenae</name>
    <dbReference type="NCBI Taxonomy" id="679257"/>
    <lineage>
        <taxon>Bacteria</taxon>
        <taxon>Pseudomonadati</taxon>
        <taxon>Bacteroidota</taxon>
        <taxon>Flavobacteriia</taxon>
        <taxon>Flavobacteriales</taxon>
        <taxon>Flavobacteriaceae</taxon>
        <taxon>Joostella</taxon>
    </lineage>
</organism>
<keyword evidence="6 8" id="KW-0472">Membrane</keyword>
<comment type="subcellular location">
    <subcellularLocation>
        <location evidence="1 8">Cell outer membrane</location>
        <topology evidence="1 8">Multi-pass membrane protein</topology>
    </subcellularLocation>
</comment>
<dbReference type="PROSITE" id="PS52016">
    <property type="entry name" value="TONB_DEPENDENT_REC_3"/>
    <property type="match status" value="1"/>
</dbReference>
<dbReference type="RefSeq" id="WP_236957399.1">
    <property type="nucleotide sequence ID" value="NZ_JAETXX010000001.1"/>
</dbReference>